<dbReference type="InterPro" id="IPR036894">
    <property type="entry name" value="YbaB-like_sf"/>
</dbReference>
<dbReference type="InterPro" id="IPR004401">
    <property type="entry name" value="YbaB/EbfC"/>
</dbReference>
<comment type="caution">
    <text evidence="1">The sequence shown here is derived from an EMBL/GenBank/DDBJ whole genome shotgun (WGS) entry which is preliminary data.</text>
</comment>
<evidence type="ECO:0000313" key="2">
    <source>
        <dbReference type="Proteomes" id="UP001501666"/>
    </source>
</evidence>
<name>A0ABP6F720_9ACTN</name>
<gene>
    <name evidence="1" type="ORF">GCM10010412_070890</name>
</gene>
<dbReference type="EMBL" id="BAAATE010000024">
    <property type="protein sequence ID" value="GAA2684493.1"/>
    <property type="molecule type" value="Genomic_DNA"/>
</dbReference>
<protein>
    <recommendedName>
        <fullName evidence="3">YbaB/EbfC family DNA-binding protein</fullName>
    </recommendedName>
</protein>
<accession>A0ABP6F720</accession>
<keyword evidence="2" id="KW-1185">Reference proteome</keyword>
<organism evidence="1 2">
    <name type="scientific">Nonomuraea recticatena</name>
    <dbReference type="NCBI Taxonomy" id="46178"/>
    <lineage>
        <taxon>Bacteria</taxon>
        <taxon>Bacillati</taxon>
        <taxon>Actinomycetota</taxon>
        <taxon>Actinomycetes</taxon>
        <taxon>Streptosporangiales</taxon>
        <taxon>Streptosporangiaceae</taxon>
        <taxon>Nonomuraea</taxon>
    </lineage>
</organism>
<evidence type="ECO:0000313" key="1">
    <source>
        <dbReference type="EMBL" id="GAA2684493.1"/>
    </source>
</evidence>
<dbReference type="Proteomes" id="UP001501666">
    <property type="component" value="Unassembled WGS sequence"/>
</dbReference>
<evidence type="ECO:0008006" key="3">
    <source>
        <dbReference type="Google" id="ProtNLM"/>
    </source>
</evidence>
<dbReference type="Gene3D" id="3.30.1310.10">
    <property type="entry name" value="Nucleoid-associated protein YbaB-like domain"/>
    <property type="match status" value="1"/>
</dbReference>
<dbReference type="RefSeq" id="WP_346152636.1">
    <property type="nucleotide sequence ID" value="NZ_BAAATE010000024.1"/>
</dbReference>
<sequence>MADAFETEIGELAGQINQQMARIREAYGELSAMEHTACSVDGMVSVTVGRHGQMRGIELNPRVYRTLSPSQLADTIMHEVNKATAAVSEQSKQLLQPLMPESVPYEEIFGERAMLDAFLPGPVEPNP</sequence>
<dbReference type="SUPFAM" id="SSF82607">
    <property type="entry name" value="YbaB-like"/>
    <property type="match status" value="1"/>
</dbReference>
<reference evidence="2" key="1">
    <citation type="journal article" date="2019" name="Int. J. Syst. Evol. Microbiol.">
        <title>The Global Catalogue of Microorganisms (GCM) 10K type strain sequencing project: providing services to taxonomists for standard genome sequencing and annotation.</title>
        <authorList>
            <consortium name="The Broad Institute Genomics Platform"/>
            <consortium name="The Broad Institute Genome Sequencing Center for Infectious Disease"/>
            <person name="Wu L."/>
            <person name="Ma J."/>
        </authorList>
    </citation>
    <scope>NUCLEOTIDE SEQUENCE [LARGE SCALE GENOMIC DNA]</scope>
    <source>
        <strain evidence="2">JCM 6835</strain>
    </source>
</reference>
<proteinExistence type="predicted"/>
<dbReference type="Pfam" id="PF02575">
    <property type="entry name" value="YbaB_DNA_bd"/>
    <property type="match status" value="1"/>
</dbReference>